<reference evidence="12" key="1">
    <citation type="journal article" date="2010" name="Nature">
        <title>The Amphimedon queenslandica genome and the evolution of animal complexity.</title>
        <authorList>
            <person name="Srivastava M."/>
            <person name="Simakov O."/>
            <person name="Chapman J."/>
            <person name="Fahey B."/>
            <person name="Gauthier M.E."/>
            <person name="Mitros T."/>
            <person name="Richards G.S."/>
            <person name="Conaco C."/>
            <person name="Dacre M."/>
            <person name="Hellsten U."/>
            <person name="Larroux C."/>
            <person name="Putnam N.H."/>
            <person name="Stanke M."/>
            <person name="Adamska M."/>
            <person name="Darling A."/>
            <person name="Degnan S.M."/>
            <person name="Oakley T.H."/>
            <person name="Plachetzki D.C."/>
            <person name="Zhai Y."/>
            <person name="Adamski M."/>
            <person name="Calcino A."/>
            <person name="Cummins S.F."/>
            <person name="Goodstein D.M."/>
            <person name="Harris C."/>
            <person name="Jackson D.J."/>
            <person name="Leys S.P."/>
            <person name="Shu S."/>
            <person name="Woodcroft B.J."/>
            <person name="Vervoort M."/>
            <person name="Kosik K.S."/>
            <person name="Manning G."/>
            <person name="Degnan B.M."/>
            <person name="Rokhsar D.S."/>
        </authorList>
    </citation>
    <scope>NUCLEOTIDE SEQUENCE [LARGE SCALE GENOMIC DNA]</scope>
</reference>
<dbReference type="GO" id="GO:0006508">
    <property type="term" value="P:proteolysis"/>
    <property type="evidence" value="ECO:0007669"/>
    <property type="project" value="UniProtKB-KW"/>
</dbReference>
<dbReference type="GO" id="GO:0005768">
    <property type="term" value="C:endosome"/>
    <property type="evidence" value="ECO:0007669"/>
    <property type="project" value="TreeGrafter"/>
</dbReference>
<dbReference type="GO" id="GO:0016020">
    <property type="term" value="C:membrane"/>
    <property type="evidence" value="ECO:0007669"/>
    <property type="project" value="TreeGrafter"/>
</dbReference>
<evidence type="ECO:0000256" key="8">
    <source>
        <dbReference type="ARBA" id="ARBA00023049"/>
    </source>
</evidence>
<evidence type="ECO:0000256" key="4">
    <source>
        <dbReference type="ARBA" id="ARBA00022723"/>
    </source>
</evidence>
<feature type="region of interest" description="Disordered" evidence="9">
    <location>
        <begin position="290"/>
        <end position="331"/>
    </location>
</feature>
<name>A0AAN0JLK3_AMPQE</name>
<organism evidence="11 12">
    <name type="scientific">Amphimedon queenslandica</name>
    <name type="common">Sponge</name>
    <dbReference type="NCBI Taxonomy" id="400682"/>
    <lineage>
        <taxon>Eukaryota</taxon>
        <taxon>Metazoa</taxon>
        <taxon>Porifera</taxon>
        <taxon>Demospongiae</taxon>
        <taxon>Heteroscleromorpha</taxon>
        <taxon>Haplosclerida</taxon>
        <taxon>Niphatidae</taxon>
        <taxon>Amphimedon</taxon>
    </lineage>
</organism>
<comment type="cofactor">
    <cofactor evidence="1">
        <name>Zn(2+)</name>
        <dbReference type="ChEBI" id="CHEBI:29105"/>
    </cofactor>
</comment>
<dbReference type="AlphaFoldDB" id="A0AAN0JLK3"/>
<dbReference type="Gene3D" id="1.20.58.80">
    <property type="entry name" value="Phosphotransferase system, lactose/cellobiose-type IIA subunit"/>
    <property type="match status" value="1"/>
</dbReference>
<evidence type="ECO:0000256" key="5">
    <source>
        <dbReference type="ARBA" id="ARBA00022786"/>
    </source>
</evidence>
<feature type="compositionally biased region" description="Acidic residues" evidence="9">
    <location>
        <begin position="167"/>
        <end position="181"/>
    </location>
</feature>
<keyword evidence="6" id="KW-0378">Hydrolase</keyword>
<sequence>AKSYFAEGELEQAFILYNKFATLFIEKLPKHHEYSRAPATEKQRVKKLVKSSFDQALLCKERLKEKYTQEKELFIQRRESERAIEERKATEEREKREERERMIREQEEKKRREELEERARLEAYLAETPTQEKKLPLTTPTTPSKPDPQLSEPRPQATEAPPTIQIEGEEGGVNDDDDDEGCVSYDDMLLLSNNQPYYYDDDEEEMETGGGGIPTSTEGGKPTSTGGGVPTFIGGGKPTSTGGWVPVDGGMRGDVPTSTGKEESDHVSLTATDAKLSKVLPSIVPQVIERSRSEQTQNCQAPPPTNYQAPPPTNYQAPPYQTPPTGYQAPPTNYQGAYQVPPPNQVPYQSKNTLKITHIIVPKQMGKADSCETMKEEELFDALDKHDLITVGWIHTHPSQTAFMSSVDLHTHYSYQIMLQEAIAIVVAPKYDKVGNFTLTQPHGLNYIGRCSGKGFHTHPKEPPLYEVRSLLSSILSTDIVY</sequence>
<dbReference type="Pfam" id="PF01398">
    <property type="entry name" value="JAB"/>
    <property type="match status" value="1"/>
</dbReference>
<feature type="compositionally biased region" description="Gly residues" evidence="9">
    <location>
        <begin position="225"/>
        <end position="237"/>
    </location>
</feature>
<dbReference type="CDD" id="cd08066">
    <property type="entry name" value="MPN_AMSH_like"/>
    <property type="match status" value="1"/>
</dbReference>
<evidence type="ECO:0000313" key="11">
    <source>
        <dbReference type="EnsemblMetazoa" id="XP_019857872.1"/>
    </source>
</evidence>
<dbReference type="Pfam" id="PF08969">
    <property type="entry name" value="USP8_dimer"/>
    <property type="match status" value="1"/>
</dbReference>
<feature type="region of interest" description="Disordered" evidence="9">
    <location>
        <begin position="83"/>
        <end position="184"/>
    </location>
</feature>
<dbReference type="InterPro" id="IPR044098">
    <property type="entry name" value="STAMBP/STALP-like_MPN"/>
</dbReference>
<dbReference type="PANTHER" id="PTHR12947">
    <property type="entry name" value="AMSH-LIKE PROTEASE"/>
    <property type="match status" value="1"/>
</dbReference>
<accession>A0AAN0JLK3</accession>
<keyword evidence="7" id="KW-0862">Zinc</keyword>
<comment type="similarity">
    <text evidence="2">Belongs to the peptidase M67C family.</text>
</comment>
<dbReference type="SUPFAM" id="SSF102712">
    <property type="entry name" value="JAB1/MPN domain"/>
    <property type="match status" value="1"/>
</dbReference>
<dbReference type="PANTHER" id="PTHR12947:SF13">
    <property type="entry name" value="FI19924P1"/>
    <property type="match status" value="1"/>
</dbReference>
<dbReference type="EnsemblMetazoa" id="XM_020002313.1">
    <property type="protein sequence ID" value="XP_019857872.1"/>
    <property type="gene ID" value="LOC100641440"/>
</dbReference>
<dbReference type="GO" id="GO:0140492">
    <property type="term" value="F:metal-dependent deubiquitinase activity"/>
    <property type="evidence" value="ECO:0007669"/>
    <property type="project" value="InterPro"/>
</dbReference>
<protein>
    <recommendedName>
        <fullName evidence="10">MPN domain-containing protein</fullName>
    </recommendedName>
</protein>
<evidence type="ECO:0000256" key="7">
    <source>
        <dbReference type="ARBA" id="ARBA00022833"/>
    </source>
</evidence>
<dbReference type="InterPro" id="IPR000555">
    <property type="entry name" value="JAMM/MPN+_dom"/>
</dbReference>
<proteinExistence type="inferred from homology"/>
<keyword evidence="4" id="KW-0479">Metal-binding</keyword>
<feature type="compositionally biased region" description="Basic and acidic residues" evidence="9">
    <location>
        <begin position="83"/>
        <end position="121"/>
    </location>
</feature>
<evidence type="ECO:0000313" key="12">
    <source>
        <dbReference type="Proteomes" id="UP000007879"/>
    </source>
</evidence>
<dbReference type="InterPro" id="IPR015063">
    <property type="entry name" value="USP8_dimer"/>
</dbReference>
<dbReference type="KEGG" id="aqu:100641440"/>
<feature type="domain" description="MPN" evidence="10">
    <location>
        <begin position="281"/>
        <end position="446"/>
    </location>
</feature>
<dbReference type="Proteomes" id="UP000007879">
    <property type="component" value="Unassembled WGS sequence"/>
</dbReference>
<feature type="region of interest" description="Disordered" evidence="9">
    <location>
        <begin position="200"/>
        <end position="249"/>
    </location>
</feature>
<keyword evidence="8" id="KW-0482">Metalloprotease</keyword>
<dbReference type="GO" id="GO:0061578">
    <property type="term" value="F:K63-linked deubiquitinase activity"/>
    <property type="evidence" value="ECO:0007669"/>
    <property type="project" value="InterPro"/>
</dbReference>
<feature type="compositionally biased region" description="Pro residues" evidence="9">
    <location>
        <begin position="301"/>
        <end position="313"/>
    </location>
</feature>
<evidence type="ECO:0000256" key="1">
    <source>
        <dbReference type="ARBA" id="ARBA00001947"/>
    </source>
</evidence>
<dbReference type="PROSITE" id="PS50249">
    <property type="entry name" value="MPN"/>
    <property type="match status" value="1"/>
</dbReference>
<evidence type="ECO:0000259" key="10">
    <source>
        <dbReference type="PROSITE" id="PS50249"/>
    </source>
</evidence>
<evidence type="ECO:0000256" key="6">
    <source>
        <dbReference type="ARBA" id="ARBA00022801"/>
    </source>
</evidence>
<keyword evidence="5" id="KW-0833">Ubl conjugation pathway</keyword>
<dbReference type="GO" id="GO:0070536">
    <property type="term" value="P:protein K63-linked deubiquitination"/>
    <property type="evidence" value="ECO:0007669"/>
    <property type="project" value="InterPro"/>
</dbReference>
<dbReference type="RefSeq" id="XP_019857872.1">
    <property type="nucleotide sequence ID" value="XM_020002313.1"/>
</dbReference>
<feature type="compositionally biased region" description="Low complexity" evidence="9">
    <location>
        <begin position="136"/>
        <end position="148"/>
    </location>
</feature>
<keyword evidence="12" id="KW-1185">Reference proteome</keyword>
<dbReference type="SMART" id="SM00232">
    <property type="entry name" value="JAB_MPN"/>
    <property type="match status" value="1"/>
</dbReference>
<evidence type="ECO:0000256" key="9">
    <source>
        <dbReference type="SAM" id="MobiDB-lite"/>
    </source>
</evidence>
<dbReference type="Gene3D" id="3.40.140.10">
    <property type="entry name" value="Cytidine Deaminase, domain 2"/>
    <property type="match status" value="1"/>
</dbReference>
<dbReference type="GO" id="GO:0046872">
    <property type="term" value="F:metal ion binding"/>
    <property type="evidence" value="ECO:0007669"/>
    <property type="project" value="UniProtKB-KW"/>
</dbReference>
<dbReference type="InterPro" id="IPR037518">
    <property type="entry name" value="MPN"/>
</dbReference>
<evidence type="ECO:0000256" key="3">
    <source>
        <dbReference type="ARBA" id="ARBA00022670"/>
    </source>
</evidence>
<keyword evidence="3" id="KW-0645">Protease</keyword>
<evidence type="ECO:0000256" key="2">
    <source>
        <dbReference type="ARBA" id="ARBA00010981"/>
    </source>
</evidence>
<reference evidence="11" key="2">
    <citation type="submission" date="2024-06" db="UniProtKB">
        <authorList>
            <consortium name="EnsemblMetazoa"/>
        </authorList>
    </citation>
    <scope>IDENTIFICATION</scope>
</reference>
<dbReference type="GeneID" id="100641440"/>